<accession>A0A2H0NCV0</accession>
<evidence type="ECO:0008006" key="4">
    <source>
        <dbReference type="Google" id="ProtNLM"/>
    </source>
</evidence>
<keyword evidence="1" id="KW-1133">Transmembrane helix</keyword>
<dbReference type="SUPFAM" id="SSF82171">
    <property type="entry name" value="DPP6 N-terminal domain-like"/>
    <property type="match status" value="1"/>
</dbReference>
<comment type="caution">
    <text evidence="2">The sequence shown here is derived from an EMBL/GenBank/DDBJ whole genome shotgun (WGS) entry which is preliminary data.</text>
</comment>
<feature type="transmembrane region" description="Helical" evidence="1">
    <location>
        <begin position="7"/>
        <end position="27"/>
    </location>
</feature>
<evidence type="ECO:0000256" key="1">
    <source>
        <dbReference type="SAM" id="Phobius"/>
    </source>
</evidence>
<dbReference type="EMBL" id="PCWQ01000010">
    <property type="protein sequence ID" value="PIR06720.1"/>
    <property type="molecule type" value="Genomic_DNA"/>
</dbReference>
<dbReference type="Proteomes" id="UP000230564">
    <property type="component" value="Unassembled WGS sequence"/>
</dbReference>
<gene>
    <name evidence="2" type="ORF">COV55_02655</name>
</gene>
<reference evidence="2 3" key="1">
    <citation type="submission" date="2017-09" db="EMBL/GenBank/DDBJ databases">
        <title>Depth-based differentiation of microbial function through sediment-hosted aquifers and enrichment of novel symbionts in the deep terrestrial subsurface.</title>
        <authorList>
            <person name="Probst A.J."/>
            <person name="Ladd B."/>
            <person name="Jarett J.K."/>
            <person name="Geller-Mcgrath D.E."/>
            <person name="Sieber C.M."/>
            <person name="Emerson J.B."/>
            <person name="Anantharaman K."/>
            <person name="Thomas B.C."/>
            <person name="Malmstrom R."/>
            <person name="Stieglmeier M."/>
            <person name="Klingl A."/>
            <person name="Woyke T."/>
            <person name="Ryan C.M."/>
            <person name="Banfield J.F."/>
        </authorList>
    </citation>
    <scope>NUCLEOTIDE SEQUENCE [LARGE SCALE GENOMIC DNA]</scope>
    <source>
        <strain evidence="2">CG11_big_fil_rev_8_21_14_0_20_36_20</strain>
    </source>
</reference>
<dbReference type="AlphaFoldDB" id="A0A2H0NCV0"/>
<keyword evidence="1" id="KW-0812">Transmembrane</keyword>
<sequence length="406" mass="45075">MNTKKILIVIGFAVFILGVGFALYWVFFRQPVINIETQSNFNAGNIPNIGEGNLSIINGNTNQEFLPWQDYIKEQVSDTANGGLTAVSKLTNSEVKGIVNGNEGLQYYDAEQQQFFRINENGEIELLSDKKFYGVDNVTWTRGAEKAILEYPDGSNILYNFKTGQQVTLPAELEDFSFNTPGNQIVAKWIGDSEENNWLIVANDDGSGMALIEPLGDRAHTVDMQFSPDNQIAALHYKYVDSQRQEVYPIGLHGENFKSFVVSGAGFTSKWSPEGNALLYSVYSEENNYEPNLWVTKGQTSELGDLKASLNVATWPEKCTFSGENTLYCAVPQGLPRGAGFYPEIADQFPDNFYTIDLNSGIKTLLASPVGENGSYTAYNLFTSADGSILYFTDRNTGELQSIRLR</sequence>
<name>A0A2H0NCV0_9BACT</name>
<evidence type="ECO:0000313" key="2">
    <source>
        <dbReference type="EMBL" id="PIR06720.1"/>
    </source>
</evidence>
<protein>
    <recommendedName>
        <fullName evidence="4">Dipeptidylpeptidase IV N-terminal domain-containing protein</fullName>
    </recommendedName>
</protein>
<proteinExistence type="predicted"/>
<keyword evidence="1" id="KW-0472">Membrane</keyword>
<organism evidence="2 3">
    <name type="scientific">Candidatus Komeilibacteria bacterium CG11_big_fil_rev_8_21_14_0_20_36_20</name>
    <dbReference type="NCBI Taxonomy" id="1974477"/>
    <lineage>
        <taxon>Bacteria</taxon>
        <taxon>Candidatus Komeiliibacteriota</taxon>
    </lineage>
</organism>
<evidence type="ECO:0000313" key="3">
    <source>
        <dbReference type="Proteomes" id="UP000230564"/>
    </source>
</evidence>